<keyword evidence="1" id="KW-1133">Transmembrane helix</keyword>
<organism evidence="3 4">
    <name type="scientific">Pseudobutyrivibrio ruminis</name>
    <dbReference type="NCBI Taxonomy" id="46206"/>
    <lineage>
        <taxon>Bacteria</taxon>
        <taxon>Bacillati</taxon>
        <taxon>Bacillota</taxon>
        <taxon>Clostridia</taxon>
        <taxon>Lachnospirales</taxon>
        <taxon>Lachnospiraceae</taxon>
        <taxon>Pseudobutyrivibrio</taxon>
    </lineage>
</organism>
<name>A0A2G3E7Y1_9FIRM</name>
<keyword evidence="1" id="KW-0812">Transmembrane</keyword>
<comment type="caution">
    <text evidence="3">The sequence shown here is derived from an EMBL/GenBank/DDBJ whole genome shotgun (WGS) entry which is preliminary data.</text>
</comment>
<dbReference type="Pfam" id="PF02517">
    <property type="entry name" value="Rce1-like"/>
    <property type="match status" value="1"/>
</dbReference>
<dbReference type="AlphaFoldDB" id="A0A2G3E7Y1"/>
<sequence length="325" mass="36229">MERTAKQTFSAVGLAFFTYIAVSFVMQIIFAMVIYSMVDIHNPPSWAMWISSVVPMYCIAFPIFIIMIKRVPTEPFVETRTLGFGGWLKFFVLTEFAMVAGSIVASSVGKIFERVNVNTNATMESLTSTNSVLAPIVLVILAPIIEEFLYRKFLIDRLHVYGGKVAVVTSAAMFALFHGNFSQVFYTFLMGLVWGYVYYKTGKVIYTIIMHMLVNLGGSVVAVYLINNLNRFDLSHMDMAALISYPEALFAMVGILLYALIIFGLAIAGLVCFIVGFKNRSYSQERLELPKEGRVATVCLNVGMILFLLGCVAQFVLSIFNGLIK</sequence>
<feature type="transmembrane region" description="Helical" evidence="1">
    <location>
        <begin position="161"/>
        <end position="177"/>
    </location>
</feature>
<dbReference type="GO" id="GO:0080120">
    <property type="term" value="P:CAAX-box protein maturation"/>
    <property type="evidence" value="ECO:0007669"/>
    <property type="project" value="UniProtKB-ARBA"/>
</dbReference>
<keyword evidence="4" id="KW-1185">Reference proteome</keyword>
<keyword evidence="1" id="KW-0472">Membrane</keyword>
<feature type="transmembrane region" description="Helical" evidence="1">
    <location>
        <begin position="298"/>
        <end position="320"/>
    </location>
</feature>
<feature type="transmembrane region" description="Helical" evidence="1">
    <location>
        <begin position="249"/>
        <end position="277"/>
    </location>
</feature>
<dbReference type="PANTHER" id="PTHR43592">
    <property type="entry name" value="CAAX AMINO TERMINAL PROTEASE"/>
    <property type="match status" value="1"/>
</dbReference>
<feature type="transmembrane region" description="Helical" evidence="1">
    <location>
        <begin position="206"/>
        <end position="229"/>
    </location>
</feature>
<evidence type="ECO:0000313" key="3">
    <source>
        <dbReference type="EMBL" id="PHU39398.1"/>
    </source>
</evidence>
<dbReference type="Proteomes" id="UP000224317">
    <property type="component" value="Unassembled WGS sequence"/>
</dbReference>
<dbReference type="RefSeq" id="WP_099413743.1">
    <property type="nucleotide sequence ID" value="NZ_PDYH01000049.1"/>
</dbReference>
<evidence type="ECO:0000259" key="2">
    <source>
        <dbReference type="Pfam" id="PF02517"/>
    </source>
</evidence>
<feature type="transmembrane region" description="Helical" evidence="1">
    <location>
        <begin position="46"/>
        <end position="66"/>
    </location>
</feature>
<evidence type="ECO:0000256" key="1">
    <source>
        <dbReference type="SAM" id="Phobius"/>
    </source>
</evidence>
<dbReference type="InterPro" id="IPR003675">
    <property type="entry name" value="Rce1/LyrA-like_dom"/>
</dbReference>
<proteinExistence type="predicted"/>
<gene>
    <name evidence="3" type="ORF">CSX00_11120</name>
</gene>
<feature type="domain" description="CAAX prenyl protease 2/Lysostaphin resistance protein A-like" evidence="2">
    <location>
        <begin position="131"/>
        <end position="216"/>
    </location>
</feature>
<feature type="transmembrane region" description="Helical" evidence="1">
    <location>
        <begin position="183"/>
        <end position="199"/>
    </location>
</feature>
<evidence type="ECO:0000313" key="4">
    <source>
        <dbReference type="Proteomes" id="UP000224317"/>
    </source>
</evidence>
<reference evidence="3" key="1">
    <citation type="submission" date="2017-10" db="EMBL/GenBank/DDBJ databases">
        <title>Resolving the taxonomy of Roseburia spp., Eubacterium rectale and Agathobacter spp. through phylogenomic analysis.</title>
        <authorList>
            <person name="Sheridan P.O."/>
            <person name="Walker A.W."/>
            <person name="Duncan S.H."/>
            <person name="Scott K.P."/>
            <person name="Toole P.W.O."/>
            <person name="Luis P."/>
            <person name="Flint H.J."/>
        </authorList>
    </citation>
    <scope>NUCLEOTIDE SEQUENCE [LARGE SCALE GENOMIC DNA]</scope>
    <source>
        <strain evidence="3">JK10</strain>
    </source>
</reference>
<accession>A0A2G3E7Y1</accession>
<protein>
    <recommendedName>
        <fullName evidence="2">CAAX prenyl protease 2/Lysostaphin resistance protein A-like domain-containing protein</fullName>
    </recommendedName>
</protein>
<dbReference type="PANTHER" id="PTHR43592:SF15">
    <property type="entry name" value="CAAX AMINO TERMINAL PROTEASE FAMILY PROTEIN"/>
    <property type="match status" value="1"/>
</dbReference>
<feature type="transmembrane region" description="Helical" evidence="1">
    <location>
        <begin position="12"/>
        <end position="34"/>
    </location>
</feature>
<dbReference type="GO" id="GO:0004175">
    <property type="term" value="F:endopeptidase activity"/>
    <property type="evidence" value="ECO:0007669"/>
    <property type="project" value="UniProtKB-ARBA"/>
</dbReference>
<feature type="transmembrane region" description="Helical" evidence="1">
    <location>
        <begin position="87"/>
        <end position="112"/>
    </location>
</feature>
<feature type="transmembrane region" description="Helical" evidence="1">
    <location>
        <begin position="132"/>
        <end position="149"/>
    </location>
</feature>
<dbReference type="EMBL" id="PDYH01000049">
    <property type="protein sequence ID" value="PHU39398.1"/>
    <property type="molecule type" value="Genomic_DNA"/>
</dbReference>